<dbReference type="AlphaFoldDB" id="A0AA40ZTU9"/>
<sequence>MNIQRYIARITVLLATLLMLNACSDEHTNEYFADNSHTLLRVSLSHFSAEGQAQPVSGENRIERMDAYLFEDGILTEYHPQLIAESENSYKLDLQRRAGALYVLANAETGLVPEIGLLTEVDFCQQTLTVADGHVQPFLTGQIKLTGQAVSSIPLTLKHGAARLDFRIRVAGSFSVHQFGVRSAAKQTFVLPQTDIQTPQGAEKEDILLTFDPGLKQDSAAIMYLYEQANPDLKVYVKAEMDGTTYEMEQPLPEVLKRNTIYTITLRKDLSGAHLVVEEWAKGEDTELIPSLDSRLTVDRSASQLPDDVQVADGGSTLIFPHNATEVLLAVDCDDELEMLPLEGYPLTVEPVTQARGIEGKNLFRIRKLLYPPGHASDEASLQFHRKGLDNSYPEDHIRLVLQANPTQMEGLLDFDLQNYAHRFDHYIDNELATITLPEGKEIFAEFTEGEDPWMKIAPQEEGSNVYRVLAGWKPNDPTANGRVQEARIVIRNKADGSAREAYTVSRRNYGLPVTWLHGVWWCKYNARGNSKSFDDQILSSDDPAVKAGTTVFNYLRDCTIDEFYDLWGWAYQGGRTQGMQVVVQDSVAVLDGFTTSSNTHMNKLEPTTLAPDGYEVPSMEEFNRMFDATDYVWVMWNGTHTLKNPWEGHSKIQREQRRRNDLVIDELALSDLIYIAMKSPDFTQYEPVVWYGPSAQWNTSGIYHGHYNNILFTVYSPTGSGWYFNGSMAGLYLTQNGAGVHDTRILRFKKSPVEYIYGEE</sequence>
<dbReference type="Proteomes" id="UP000698924">
    <property type="component" value="Unassembled WGS sequence"/>
</dbReference>
<dbReference type="RefSeq" id="WP_204972075.1">
    <property type="nucleotide sequence ID" value="NZ_JAAZTS010000013.1"/>
</dbReference>
<organism evidence="2 3">
    <name type="scientific">Caecibacteroides pullorum</name>
    <dbReference type="NCBI Taxonomy" id="2725562"/>
    <lineage>
        <taxon>Bacteria</taxon>
        <taxon>Pseudomonadati</taxon>
        <taxon>Bacteroidota</taxon>
        <taxon>Bacteroidia</taxon>
        <taxon>Bacteroidales</taxon>
        <taxon>Bacteroidaceae</taxon>
        <taxon>Caecibacteroides</taxon>
    </lineage>
</organism>
<keyword evidence="1" id="KW-0732">Signal</keyword>
<accession>A0AA40ZTU9</accession>
<name>A0AA40ZTU9_9BACT</name>
<evidence type="ECO:0000256" key="1">
    <source>
        <dbReference type="SAM" id="SignalP"/>
    </source>
</evidence>
<comment type="caution">
    <text evidence="2">The sequence shown here is derived from an EMBL/GenBank/DDBJ whole genome shotgun (WGS) entry which is preliminary data.</text>
</comment>
<reference evidence="2 3" key="1">
    <citation type="journal article" date="2021" name="Sci. Rep.">
        <title>The distribution of antibiotic resistance genes in chicken gut microbiota commensals.</title>
        <authorList>
            <person name="Juricova H."/>
            <person name="Matiasovicova J."/>
            <person name="Kubasova T."/>
            <person name="Cejkova D."/>
            <person name="Rychlik I."/>
        </authorList>
    </citation>
    <scope>NUCLEOTIDE SEQUENCE [LARGE SCALE GENOMIC DNA]</scope>
    <source>
        <strain evidence="2 3">An421</strain>
    </source>
</reference>
<protein>
    <recommendedName>
        <fullName evidence="4">DUF4906 domain-containing protein</fullName>
    </recommendedName>
</protein>
<evidence type="ECO:0008006" key="4">
    <source>
        <dbReference type="Google" id="ProtNLM"/>
    </source>
</evidence>
<evidence type="ECO:0000313" key="2">
    <source>
        <dbReference type="EMBL" id="MBM6857860.1"/>
    </source>
</evidence>
<keyword evidence="3" id="KW-1185">Reference proteome</keyword>
<dbReference type="EMBL" id="JACJMO010000013">
    <property type="protein sequence ID" value="MBM6857860.1"/>
    <property type="molecule type" value="Genomic_DNA"/>
</dbReference>
<feature type="chain" id="PRO_5041274551" description="DUF4906 domain-containing protein" evidence="1">
    <location>
        <begin position="25"/>
        <end position="761"/>
    </location>
</feature>
<proteinExistence type="predicted"/>
<evidence type="ECO:0000313" key="3">
    <source>
        <dbReference type="Proteomes" id="UP000698924"/>
    </source>
</evidence>
<feature type="signal peptide" evidence="1">
    <location>
        <begin position="1"/>
        <end position="24"/>
    </location>
</feature>
<gene>
    <name evidence="2" type="ORF">H6D15_09670</name>
</gene>